<keyword evidence="2" id="KW-1185">Reference proteome</keyword>
<comment type="caution">
    <text evidence="1">The sequence shown here is derived from an EMBL/GenBank/DDBJ whole genome shotgun (WGS) entry which is preliminary data.</text>
</comment>
<dbReference type="EMBL" id="VUJU01000510">
    <property type="protein sequence ID" value="KAF0769916.1"/>
    <property type="molecule type" value="Genomic_DNA"/>
</dbReference>
<reference evidence="1 2" key="1">
    <citation type="submission" date="2019-08" db="EMBL/GenBank/DDBJ databases">
        <title>Whole genome of Aphis craccivora.</title>
        <authorList>
            <person name="Voronova N.V."/>
            <person name="Shulinski R.S."/>
            <person name="Bandarenka Y.V."/>
            <person name="Zhorov D.G."/>
            <person name="Warner D."/>
        </authorList>
    </citation>
    <scope>NUCLEOTIDE SEQUENCE [LARGE SCALE GENOMIC DNA]</scope>
    <source>
        <strain evidence="1">180601</strain>
        <tissue evidence="1">Whole Body</tissue>
    </source>
</reference>
<proteinExistence type="predicted"/>
<dbReference type="AlphaFoldDB" id="A0A6G0ZGI1"/>
<name>A0A6G0ZGI1_APHCR</name>
<dbReference type="Proteomes" id="UP000478052">
    <property type="component" value="Unassembled WGS sequence"/>
</dbReference>
<gene>
    <name evidence="1" type="ORF">FWK35_00002691</name>
</gene>
<sequence length="44" mass="5115">MAFKNQIDLHNIQYVDFHHTGTKMKTSTDITINRPKPLFPKPSC</sequence>
<evidence type="ECO:0000313" key="2">
    <source>
        <dbReference type="Proteomes" id="UP000478052"/>
    </source>
</evidence>
<protein>
    <submittedName>
        <fullName evidence="1">Uncharacterized protein</fullName>
    </submittedName>
</protein>
<accession>A0A6G0ZGI1</accession>
<evidence type="ECO:0000313" key="1">
    <source>
        <dbReference type="EMBL" id="KAF0769916.1"/>
    </source>
</evidence>
<organism evidence="1 2">
    <name type="scientific">Aphis craccivora</name>
    <name type="common">Cowpea aphid</name>
    <dbReference type="NCBI Taxonomy" id="307492"/>
    <lineage>
        <taxon>Eukaryota</taxon>
        <taxon>Metazoa</taxon>
        <taxon>Ecdysozoa</taxon>
        <taxon>Arthropoda</taxon>
        <taxon>Hexapoda</taxon>
        <taxon>Insecta</taxon>
        <taxon>Pterygota</taxon>
        <taxon>Neoptera</taxon>
        <taxon>Paraneoptera</taxon>
        <taxon>Hemiptera</taxon>
        <taxon>Sternorrhyncha</taxon>
        <taxon>Aphidomorpha</taxon>
        <taxon>Aphidoidea</taxon>
        <taxon>Aphididae</taxon>
        <taxon>Aphidini</taxon>
        <taxon>Aphis</taxon>
        <taxon>Aphis</taxon>
    </lineage>
</organism>